<keyword evidence="1" id="KW-0812">Transmembrane</keyword>
<dbReference type="EMBL" id="RBNJ01002433">
    <property type="protein sequence ID" value="RUS31977.1"/>
    <property type="molecule type" value="Genomic_DNA"/>
</dbReference>
<comment type="caution">
    <text evidence="2">The sequence shown here is derived from an EMBL/GenBank/DDBJ whole genome shotgun (WGS) entry which is preliminary data.</text>
</comment>
<reference evidence="2 3" key="1">
    <citation type="journal article" date="2018" name="New Phytol.">
        <title>Phylogenomics of Endogonaceae and evolution of mycorrhizas within Mucoromycota.</title>
        <authorList>
            <person name="Chang Y."/>
            <person name="Desiro A."/>
            <person name="Na H."/>
            <person name="Sandor L."/>
            <person name="Lipzen A."/>
            <person name="Clum A."/>
            <person name="Barry K."/>
            <person name="Grigoriev I.V."/>
            <person name="Martin F.M."/>
            <person name="Stajich J.E."/>
            <person name="Smith M.E."/>
            <person name="Bonito G."/>
            <person name="Spatafora J.W."/>
        </authorList>
    </citation>
    <scope>NUCLEOTIDE SEQUENCE [LARGE SCALE GENOMIC DNA]</scope>
    <source>
        <strain evidence="2 3">AD002</strain>
    </source>
</reference>
<dbReference type="AlphaFoldDB" id="A0A433QQF1"/>
<dbReference type="Proteomes" id="UP000274822">
    <property type="component" value="Unassembled WGS sequence"/>
</dbReference>
<evidence type="ECO:0000313" key="2">
    <source>
        <dbReference type="EMBL" id="RUS31977.1"/>
    </source>
</evidence>
<protein>
    <submittedName>
        <fullName evidence="2">Uncharacterized protein</fullName>
    </submittedName>
</protein>
<name>A0A433QQF1_9FUNG</name>
<organism evidence="2 3">
    <name type="scientific">Jimgerdemannia flammicorona</name>
    <dbReference type="NCBI Taxonomy" id="994334"/>
    <lineage>
        <taxon>Eukaryota</taxon>
        <taxon>Fungi</taxon>
        <taxon>Fungi incertae sedis</taxon>
        <taxon>Mucoromycota</taxon>
        <taxon>Mucoromycotina</taxon>
        <taxon>Endogonomycetes</taxon>
        <taxon>Endogonales</taxon>
        <taxon>Endogonaceae</taxon>
        <taxon>Jimgerdemannia</taxon>
    </lineage>
</organism>
<keyword evidence="1" id="KW-0472">Membrane</keyword>
<evidence type="ECO:0000256" key="1">
    <source>
        <dbReference type="SAM" id="Phobius"/>
    </source>
</evidence>
<keyword evidence="1" id="KW-1133">Transmembrane helix</keyword>
<keyword evidence="3" id="KW-1185">Reference proteome</keyword>
<evidence type="ECO:0000313" key="3">
    <source>
        <dbReference type="Proteomes" id="UP000274822"/>
    </source>
</evidence>
<feature type="transmembrane region" description="Helical" evidence="1">
    <location>
        <begin position="38"/>
        <end position="58"/>
    </location>
</feature>
<proteinExistence type="predicted"/>
<accession>A0A433QQF1</accession>
<sequence>MEQTLTWLEWGAATKMTGPSTGCGAHRADYSAYPPKDIVDQVVMLGIFWACFELRVLLTRYFMNGRWRKVRVVGKEWKEGRASDRGGDGRTP</sequence>
<gene>
    <name evidence="2" type="ORF">BC938DRAFT_476603</name>
</gene>